<evidence type="ECO:0000313" key="2">
    <source>
        <dbReference type="Proteomes" id="UP001417504"/>
    </source>
</evidence>
<dbReference type="EMBL" id="JBBNAE010000005">
    <property type="protein sequence ID" value="KAK9123298.1"/>
    <property type="molecule type" value="Genomic_DNA"/>
</dbReference>
<organism evidence="1 2">
    <name type="scientific">Stephania japonica</name>
    <dbReference type="NCBI Taxonomy" id="461633"/>
    <lineage>
        <taxon>Eukaryota</taxon>
        <taxon>Viridiplantae</taxon>
        <taxon>Streptophyta</taxon>
        <taxon>Embryophyta</taxon>
        <taxon>Tracheophyta</taxon>
        <taxon>Spermatophyta</taxon>
        <taxon>Magnoliopsida</taxon>
        <taxon>Ranunculales</taxon>
        <taxon>Menispermaceae</taxon>
        <taxon>Menispermoideae</taxon>
        <taxon>Cissampelideae</taxon>
        <taxon>Stephania</taxon>
    </lineage>
</organism>
<sequence>MKFRSDFVGFGLVVRVWLEKVVTEGCVSEVTGVCVCKNPFIWRDSWIIFTRMR</sequence>
<gene>
    <name evidence="1" type="ORF">Sjap_012900</name>
</gene>
<proteinExistence type="predicted"/>
<dbReference type="AlphaFoldDB" id="A0AAP0IX27"/>
<keyword evidence="2" id="KW-1185">Reference proteome</keyword>
<protein>
    <submittedName>
        <fullName evidence="1">Uncharacterized protein</fullName>
    </submittedName>
</protein>
<dbReference type="Proteomes" id="UP001417504">
    <property type="component" value="Unassembled WGS sequence"/>
</dbReference>
<evidence type="ECO:0000313" key="1">
    <source>
        <dbReference type="EMBL" id="KAK9123298.1"/>
    </source>
</evidence>
<comment type="caution">
    <text evidence="1">The sequence shown here is derived from an EMBL/GenBank/DDBJ whole genome shotgun (WGS) entry which is preliminary data.</text>
</comment>
<accession>A0AAP0IX27</accession>
<name>A0AAP0IX27_9MAGN</name>
<reference evidence="1 2" key="1">
    <citation type="submission" date="2024-01" db="EMBL/GenBank/DDBJ databases">
        <title>Genome assemblies of Stephania.</title>
        <authorList>
            <person name="Yang L."/>
        </authorList>
    </citation>
    <scope>NUCLEOTIDE SEQUENCE [LARGE SCALE GENOMIC DNA]</scope>
    <source>
        <strain evidence="1">QJT</strain>
        <tissue evidence="1">Leaf</tissue>
    </source>
</reference>